<dbReference type="EMBL" id="JAMSHJ010000004">
    <property type="protein sequence ID" value="KAI5418811.1"/>
    <property type="molecule type" value="Genomic_DNA"/>
</dbReference>
<dbReference type="Gramene" id="Psat04G0315100-T1">
    <property type="protein sequence ID" value="KAI5418811.1"/>
    <property type="gene ID" value="KIW84_043151"/>
</dbReference>
<name>A0A9D4XD25_PEA</name>
<organism evidence="2 3">
    <name type="scientific">Pisum sativum</name>
    <name type="common">Garden pea</name>
    <name type="synonym">Lathyrus oleraceus</name>
    <dbReference type="NCBI Taxonomy" id="3888"/>
    <lineage>
        <taxon>Eukaryota</taxon>
        <taxon>Viridiplantae</taxon>
        <taxon>Streptophyta</taxon>
        <taxon>Embryophyta</taxon>
        <taxon>Tracheophyta</taxon>
        <taxon>Spermatophyta</taxon>
        <taxon>Magnoliopsida</taxon>
        <taxon>eudicotyledons</taxon>
        <taxon>Gunneridae</taxon>
        <taxon>Pentapetalae</taxon>
        <taxon>rosids</taxon>
        <taxon>fabids</taxon>
        <taxon>Fabales</taxon>
        <taxon>Fabaceae</taxon>
        <taxon>Papilionoideae</taxon>
        <taxon>50 kb inversion clade</taxon>
        <taxon>NPAAA clade</taxon>
        <taxon>Hologalegina</taxon>
        <taxon>IRL clade</taxon>
        <taxon>Fabeae</taxon>
        <taxon>Lathyrus</taxon>
    </lineage>
</organism>
<feature type="compositionally biased region" description="Polar residues" evidence="1">
    <location>
        <begin position="1"/>
        <end position="11"/>
    </location>
</feature>
<sequence>MSQPFVSTPSNHTKEQSNPRSDSTDVNLAEVITDVVPLSMVSGHTNPIREPRKTNSIKGKPSKVITFSSPSMVSHDVKILEPSTVVKKPLSMTSMYLDPINVEPNVDASAKRFVIRKVMGNVETSENTNKPRFVTTVSKSSMIVADRDDIDKNICVLISQVLIHPVPRETVFNSVIHLSLPRASLLRRSLIVAENRQRRKLVNVGVWVFQAATWLAVSLKKVVYGWFQPVVGSGSDVETDDDFVPFPCSFFVFF</sequence>
<keyword evidence="3" id="KW-1185">Reference proteome</keyword>
<evidence type="ECO:0000313" key="3">
    <source>
        <dbReference type="Proteomes" id="UP001058974"/>
    </source>
</evidence>
<protein>
    <submittedName>
        <fullName evidence="2">Uncharacterized protein</fullName>
    </submittedName>
</protein>
<dbReference type="Proteomes" id="UP001058974">
    <property type="component" value="Chromosome 4"/>
</dbReference>
<feature type="region of interest" description="Disordered" evidence="1">
    <location>
        <begin position="1"/>
        <end position="26"/>
    </location>
</feature>
<reference evidence="2 3" key="1">
    <citation type="journal article" date="2022" name="Nat. Genet.">
        <title>Improved pea reference genome and pan-genome highlight genomic features and evolutionary characteristics.</title>
        <authorList>
            <person name="Yang T."/>
            <person name="Liu R."/>
            <person name="Luo Y."/>
            <person name="Hu S."/>
            <person name="Wang D."/>
            <person name="Wang C."/>
            <person name="Pandey M.K."/>
            <person name="Ge S."/>
            <person name="Xu Q."/>
            <person name="Li N."/>
            <person name="Li G."/>
            <person name="Huang Y."/>
            <person name="Saxena R.K."/>
            <person name="Ji Y."/>
            <person name="Li M."/>
            <person name="Yan X."/>
            <person name="He Y."/>
            <person name="Liu Y."/>
            <person name="Wang X."/>
            <person name="Xiang C."/>
            <person name="Varshney R.K."/>
            <person name="Ding H."/>
            <person name="Gao S."/>
            <person name="Zong X."/>
        </authorList>
    </citation>
    <scope>NUCLEOTIDE SEQUENCE [LARGE SCALE GENOMIC DNA]</scope>
    <source>
        <strain evidence="2 3">cv. Zhongwan 6</strain>
    </source>
</reference>
<gene>
    <name evidence="2" type="ORF">KIW84_043151</name>
</gene>
<accession>A0A9D4XD25</accession>
<proteinExistence type="predicted"/>
<evidence type="ECO:0000313" key="2">
    <source>
        <dbReference type="EMBL" id="KAI5418811.1"/>
    </source>
</evidence>
<evidence type="ECO:0000256" key="1">
    <source>
        <dbReference type="SAM" id="MobiDB-lite"/>
    </source>
</evidence>
<comment type="caution">
    <text evidence="2">The sequence shown here is derived from an EMBL/GenBank/DDBJ whole genome shotgun (WGS) entry which is preliminary data.</text>
</comment>
<dbReference type="AlphaFoldDB" id="A0A9D4XD25"/>
<feature type="region of interest" description="Disordered" evidence="1">
    <location>
        <begin position="42"/>
        <end position="62"/>
    </location>
</feature>